<dbReference type="EMBL" id="VXMH01000112">
    <property type="protein sequence ID" value="MYC97314.1"/>
    <property type="molecule type" value="Genomic_DNA"/>
</dbReference>
<comment type="caution">
    <text evidence="1">The sequence shown here is derived from an EMBL/GenBank/DDBJ whole genome shotgun (WGS) entry which is preliminary data.</text>
</comment>
<reference evidence="1" key="1">
    <citation type="submission" date="2019-09" db="EMBL/GenBank/DDBJ databases">
        <title>Characterisation of the sponge microbiome using genome-centric metagenomics.</title>
        <authorList>
            <person name="Engelberts J.P."/>
            <person name="Robbins S.J."/>
            <person name="De Goeij J.M."/>
            <person name="Aranda M."/>
            <person name="Bell S.C."/>
            <person name="Webster N.S."/>
        </authorList>
    </citation>
    <scope>NUCLEOTIDE SEQUENCE</scope>
    <source>
        <strain evidence="1">SB0661_bin_32</strain>
    </source>
</reference>
<dbReference type="InterPro" id="IPR007460">
    <property type="entry name" value="BrnT_toxin"/>
</dbReference>
<sequence>MHWRWDAATDKANLQKHGVSFETAMLVFEEPLALTLEDPYPDEERWRTIGRIVNIVMIVHTQPAFDPLTGEEVGRIVSARKATSHERRVYEKGEQ</sequence>
<gene>
    <name evidence="1" type="ORF">F4X14_20350</name>
</gene>
<dbReference type="AlphaFoldDB" id="A0A6B1DCV1"/>
<proteinExistence type="predicted"/>
<dbReference type="Gene3D" id="3.10.450.530">
    <property type="entry name" value="Ribonuclease toxin, BrnT, of type II toxin-antitoxin system"/>
    <property type="match status" value="1"/>
</dbReference>
<dbReference type="Pfam" id="PF04365">
    <property type="entry name" value="BrnT_toxin"/>
    <property type="match status" value="1"/>
</dbReference>
<protein>
    <submittedName>
        <fullName evidence="1">BrnT family toxin</fullName>
    </submittedName>
</protein>
<organism evidence="1">
    <name type="scientific">Caldilineaceae bacterium SB0661_bin_32</name>
    <dbReference type="NCBI Taxonomy" id="2605255"/>
    <lineage>
        <taxon>Bacteria</taxon>
        <taxon>Bacillati</taxon>
        <taxon>Chloroflexota</taxon>
        <taxon>Caldilineae</taxon>
        <taxon>Caldilineales</taxon>
        <taxon>Caldilineaceae</taxon>
    </lineage>
</organism>
<accession>A0A6B1DCV1</accession>
<dbReference type="InterPro" id="IPR038573">
    <property type="entry name" value="BrnT_sf"/>
</dbReference>
<name>A0A6B1DCV1_9CHLR</name>
<evidence type="ECO:0000313" key="1">
    <source>
        <dbReference type="EMBL" id="MYC97314.1"/>
    </source>
</evidence>